<feature type="non-terminal residue" evidence="1">
    <location>
        <position position="23"/>
    </location>
</feature>
<dbReference type="EMBL" id="CH473950">
    <property type="protein sequence ID" value="EDM15618.1"/>
    <property type="molecule type" value="Genomic_DNA"/>
</dbReference>
<proteinExistence type="predicted"/>
<accession>A6HTA4</accession>
<protein>
    <submittedName>
        <fullName evidence="1">RCG59617</fullName>
    </submittedName>
</protein>
<dbReference type="Proteomes" id="UP000234681">
    <property type="component" value="Chromosome 7"/>
</dbReference>
<organism evidence="1 2">
    <name type="scientific">Rattus norvegicus</name>
    <name type="common">Rat</name>
    <dbReference type="NCBI Taxonomy" id="10116"/>
    <lineage>
        <taxon>Eukaryota</taxon>
        <taxon>Metazoa</taxon>
        <taxon>Chordata</taxon>
        <taxon>Craniata</taxon>
        <taxon>Vertebrata</taxon>
        <taxon>Euteleostomi</taxon>
        <taxon>Mammalia</taxon>
        <taxon>Eutheria</taxon>
        <taxon>Euarchontoglires</taxon>
        <taxon>Glires</taxon>
        <taxon>Rodentia</taxon>
        <taxon>Myomorpha</taxon>
        <taxon>Muroidea</taxon>
        <taxon>Muridae</taxon>
        <taxon>Murinae</taxon>
        <taxon>Rattus</taxon>
    </lineage>
</organism>
<dbReference type="AlphaFoldDB" id="A6HTA4"/>
<gene>
    <name evidence="1" type="ORF">rCG_59617</name>
</gene>
<evidence type="ECO:0000313" key="2">
    <source>
        <dbReference type="Proteomes" id="UP000234681"/>
    </source>
</evidence>
<reference evidence="1 2" key="1">
    <citation type="submission" date="2005-09" db="EMBL/GenBank/DDBJ databases">
        <authorList>
            <person name="Mural R.J."/>
            <person name="Li P.W."/>
            <person name="Adams M.D."/>
            <person name="Amanatides P.G."/>
            <person name="Baden-Tillson H."/>
            <person name="Barnstead M."/>
            <person name="Chin S.H."/>
            <person name="Dew I."/>
            <person name="Evans C.A."/>
            <person name="Ferriera S."/>
            <person name="Flanigan M."/>
            <person name="Fosler C."/>
            <person name="Glodek A."/>
            <person name="Gu Z."/>
            <person name="Holt R.A."/>
            <person name="Jennings D."/>
            <person name="Kraft C.L."/>
            <person name="Lu F."/>
            <person name="Nguyen T."/>
            <person name="Nusskern D.R."/>
            <person name="Pfannkoch C.M."/>
            <person name="Sitter C."/>
            <person name="Sutton G.G."/>
            <person name="Venter J.C."/>
            <person name="Wang Z."/>
            <person name="Woodage T."/>
            <person name="Zheng X.H."/>
            <person name="Zhong F."/>
        </authorList>
    </citation>
    <scope>NUCLEOTIDE SEQUENCE [LARGE SCALE GENOMIC DNA]</scope>
    <source>
        <strain>BN</strain>
        <strain evidence="2">Sprague-Dawley</strain>
    </source>
</reference>
<evidence type="ECO:0000313" key="1">
    <source>
        <dbReference type="EMBL" id="EDM15618.1"/>
    </source>
</evidence>
<sequence length="23" mass="2666">MLLCLYFILSSSPSPQIKTLVRR</sequence>
<name>A6HTA4_RAT</name>